<name>A0A917UNQ0_9MICO</name>
<dbReference type="Proteomes" id="UP000636956">
    <property type="component" value="Unassembled WGS sequence"/>
</dbReference>
<comment type="caution">
    <text evidence="3">The sequence shown here is derived from an EMBL/GenBank/DDBJ whole genome shotgun (WGS) entry which is preliminary data.</text>
</comment>
<sequence length="122" mass="13064">MQAGRRAGSLTSIWMDTSARPSPRPGRVPTWLRVLIPTVLILVWFAAFGAGGASFGALSDVVENEQAQFLPDAAESTRVQDLQSGFRSADVIPAIVARDGRTPTPRRSPDDEGPAARTRCST</sequence>
<feature type="transmembrane region" description="Helical" evidence="2">
    <location>
        <begin position="34"/>
        <end position="58"/>
    </location>
</feature>
<feature type="region of interest" description="Disordered" evidence="1">
    <location>
        <begin position="94"/>
        <end position="122"/>
    </location>
</feature>
<gene>
    <name evidence="3" type="ORF">GCM10011372_05970</name>
</gene>
<reference evidence="3" key="1">
    <citation type="journal article" date="2014" name="Int. J. Syst. Evol. Microbiol.">
        <title>Complete genome sequence of Corynebacterium casei LMG S-19264T (=DSM 44701T), isolated from a smear-ripened cheese.</title>
        <authorList>
            <consortium name="US DOE Joint Genome Institute (JGI-PGF)"/>
            <person name="Walter F."/>
            <person name="Albersmeier A."/>
            <person name="Kalinowski J."/>
            <person name="Ruckert C."/>
        </authorList>
    </citation>
    <scope>NUCLEOTIDE SEQUENCE</scope>
    <source>
        <strain evidence="3">CGMCC 1.8984</strain>
    </source>
</reference>
<keyword evidence="4" id="KW-1185">Reference proteome</keyword>
<reference evidence="3" key="2">
    <citation type="submission" date="2020-09" db="EMBL/GenBank/DDBJ databases">
        <authorList>
            <person name="Sun Q."/>
            <person name="Zhou Y."/>
        </authorList>
    </citation>
    <scope>NUCLEOTIDE SEQUENCE</scope>
    <source>
        <strain evidence="3">CGMCC 1.8984</strain>
    </source>
</reference>
<dbReference type="AlphaFoldDB" id="A0A917UNQ0"/>
<evidence type="ECO:0000313" key="4">
    <source>
        <dbReference type="Proteomes" id="UP000636956"/>
    </source>
</evidence>
<accession>A0A917UNQ0</accession>
<keyword evidence="2" id="KW-0812">Transmembrane</keyword>
<dbReference type="EMBL" id="BMMD01000002">
    <property type="protein sequence ID" value="GGJ70872.1"/>
    <property type="molecule type" value="Genomic_DNA"/>
</dbReference>
<keyword evidence="2" id="KW-0472">Membrane</keyword>
<organism evidence="3 4">
    <name type="scientific">Agromyces bauzanensis</name>
    <dbReference type="NCBI Taxonomy" id="1308924"/>
    <lineage>
        <taxon>Bacteria</taxon>
        <taxon>Bacillati</taxon>
        <taxon>Actinomycetota</taxon>
        <taxon>Actinomycetes</taxon>
        <taxon>Micrococcales</taxon>
        <taxon>Microbacteriaceae</taxon>
        <taxon>Agromyces</taxon>
    </lineage>
</organism>
<proteinExistence type="predicted"/>
<keyword evidence="2" id="KW-1133">Transmembrane helix</keyword>
<protein>
    <submittedName>
        <fullName evidence="3">Uncharacterized protein</fullName>
    </submittedName>
</protein>
<evidence type="ECO:0000256" key="2">
    <source>
        <dbReference type="SAM" id="Phobius"/>
    </source>
</evidence>
<evidence type="ECO:0000313" key="3">
    <source>
        <dbReference type="EMBL" id="GGJ70872.1"/>
    </source>
</evidence>
<evidence type="ECO:0000256" key="1">
    <source>
        <dbReference type="SAM" id="MobiDB-lite"/>
    </source>
</evidence>